<dbReference type="PROSITE" id="PS51186">
    <property type="entry name" value="GNAT"/>
    <property type="match status" value="1"/>
</dbReference>
<dbReference type="SUPFAM" id="SSF55729">
    <property type="entry name" value="Acyl-CoA N-acyltransferases (Nat)"/>
    <property type="match status" value="1"/>
</dbReference>
<evidence type="ECO:0000256" key="8">
    <source>
        <dbReference type="ARBA" id="ARBA00023242"/>
    </source>
</evidence>
<evidence type="ECO:0000256" key="5">
    <source>
        <dbReference type="ARBA" id="ARBA00015043"/>
    </source>
</evidence>
<evidence type="ECO:0000256" key="1">
    <source>
        <dbReference type="ARBA" id="ARBA00004123"/>
    </source>
</evidence>
<evidence type="ECO:0000313" key="14">
    <source>
        <dbReference type="Proteomes" id="UP001470230"/>
    </source>
</evidence>
<name>A0ABR2IPW8_9EUKA</name>
<evidence type="ECO:0000256" key="4">
    <source>
        <dbReference type="ARBA" id="ARBA00012950"/>
    </source>
</evidence>
<dbReference type="EC" id="2.3.1.257" evidence="4"/>
<dbReference type="Gene3D" id="3.40.630.30">
    <property type="match status" value="1"/>
</dbReference>
<proteinExistence type="inferred from homology"/>
<accession>A0ABR2IPW8</accession>
<dbReference type="InterPro" id="IPR039949">
    <property type="entry name" value="NAA40"/>
</dbReference>
<feature type="domain" description="N-acetyltransferase" evidence="12">
    <location>
        <begin position="61"/>
        <end position="196"/>
    </location>
</feature>
<evidence type="ECO:0000256" key="6">
    <source>
        <dbReference type="ARBA" id="ARBA00022490"/>
    </source>
</evidence>
<dbReference type="Pfam" id="PF00583">
    <property type="entry name" value="Acetyltransf_1"/>
    <property type="match status" value="1"/>
</dbReference>
<dbReference type="CDD" id="cd04301">
    <property type="entry name" value="NAT_SF"/>
    <property type="match status" value="1"/>
</dbReference>
<dbReference type="InterPro" id="IPR016181">
    <property type="entry name" value="Acyl_CoA_acyltransferase"/>
</dbReference>
<evidence type="ECO:0000313" key="13">
    <source>
        <dbReference type="EMBL" id="KAK8866959.1"/>
    </source>
</evidence>
<evidence type="ECO:0000256" key="7">
    <source>
        <dbReference type="ARBA" id="ARBA00022679"/>
    </source>
</evidence>
<dbReference type="Proteomes" id="UP001470230">
    <property type="component" value="Unassembled WGS sequence"/>
</dbReference>
<dbReference type="EMBL" id="JAPFFF010000015">
    <property type="protein sequence ID" value="KAK8866959.1"/>
    <property type="molecule type" value="Genomic_DNA"/>
</dbReference>
<comment type="subcellular location">
    <subcellularLocation>
        <location evidence="2">Cytoplasm</location>
    </subcellularLocation>
    <subcellularLocation>
        <location evidence="1">Nucleus</location>
    </subcellularLocation>
</comment>
<evidence type="ECO:0000256" key="3">
    <source>
        <dbReference type="ARBA" id="ARBA00008870"/>
    </source>
</evidence>
<evidence type="ECO:0000256" key="9">
    <source>
        <dbReference type="ARBA" id="ARBA00023315"/>
    </source>
</evidence>
<evidence type="ECO:0000256" key="10">
    <source>
        <dbReference type="ARBA" id="ARBA00047821"/>
    </source>
</evidence>
<evidence type="ECO:0000256" key="11">
    <source>
        <dbReference type="ARBA" id="ARBA00049524"/>
    </source>
</evidence>
<organism evidence="13 14">
    <name type="scientific">Tritrichomonas musculus</name>
    <dbReference type="NCBI Taxonomy" id="1915356"/>
    <lineage>
        <taxon>Eukaryota</taxon>
        <taxon>Metamonada</taxon>
        <taxon>Parabasalia</taxon>
        <taxon>Tritrichomonadida</taxon>
        <taxon>Tritrichomonadidae</taxon>
        <taxon>Tritrichomonas</taxon>
    </lineage>
</organism>
<keyword evidence="8" id="KW-0539">Nucleus</keyword>
<comment type="catalytic activity">
    <reaction evidence="11">
        <text>N-terminal L-seryl-[histone H4] + acetyl-CoA = N-terminal N(alpha)-acetyl-L-seryl-[histone H4] + CoA + H(+)</text>
        <dbReference type="Rhea" id="RHEA:50596"/>
        <dbReference type="Rhea" id="RHEA-COMP:12740"/>
        <dbReference type="Rhea" id="RHEA-COMP:12743"/>
        <dbReference type="ChEBI" id="CHEBI:15378"/>
        <dbReference type="ChEBI" id="CHEBI:57287"/>
        <dbReference type="ChEBI" id="CHEBI:57288"/>
        <dbReference type="ChEBI" id="CHEBI:64738"/>
        <dbReference type="ChEBI" id="CHEBI:83690"/>
        <dbReference type="EC" id="2.3.1.257"/>
    </reaction>
</comment>
<sequence length="214" mass="24874">MSRAKAKKAAIKAETEMINRKRNQIAECEKIEDALSLVPMFKKFNKNGVEAEVVSLCKCPEEFEEWAFQLIETNMKSIYEDTWGWNPDSKEAELLDESARFLFAFTNEQPIGFVHYRFEFDNIETSAFIYDIQIEEAFRGKGLGKFLLQAVEFIALKLKLECVMTNVFKANVQGRGFFKHMHYIVHKSSPAIIDPENEHEYDHEILFKSLVKKA</sequence>
<keyword evidence="7" id="KW-0808">Transferase</keyword>
<comment type="similarity">
    <text evidence="3">Belongs to the acetyltransferase family. NAA40 subfamily.</text>
</comment>
<protein>
    <recommendedName>
        <fullName evidence="5">N-alpha-acetyltransferase 40</fullName>
        <ecNumber evidence="4">2.3.1.257</ecNumber>
    </recommendedName>
</protein>
<evidence type="ECO:0000256" key="2">
    <source>
        <dbReference type="ARBA" id="ARBA00004496"/>
    </source>
</evidence>
<dbReference type="PANTHER" id="PTHR20531">
    <property type="entry name" value="N-ALPHA-ACETYLTRANSFERASE 40"/>
    <property type="match status" value="1"/>
</dbReference>
<reference evidence="13 14" key="1">
    <citation type="submission" date="2024-04" db="EMBL/GenBank/DDBJ databases">
        <title>Tritrichomonas musculus Genome.</title>
        <authorList>
            <person name="Alves-Ferreira E."/>
            <person name="Grigg M."/>
            <person name="Lorenzi H."/>
            <person name="Galac M."/>
        </authorList>
    </citation>
    <scope>NUCLEOTIDE SEQUENCE [LARGE SCALE GENOMIC DNA]</scope>
    <source>
        <strain evidence="13 14">EAF2021</strain>
    </source>
</reference>
<keyword evidence="6" id="KW-0963">Cytoplasm</keyword>
<gene>
    <name evidence="13" type="ORF">M9Y10_009928</name>
</gene>
<comment type="caution">
    <text evidence="13">The sequence shown here is derived from an EMBL/GenBank/DDBJ whole genome shotgun (WGS) entry which is preliminary data.</text>
</comment>
<keyword evidence="9" id="KW-0012">Acyltransferase</keyword>
<keyword evidence="14" id="KW-1185">Reference proteome</keyword>
<dbReference type="PANTHER" id="PTHR20531:SF1">
    <property type="entry name" value="N-ALPHA-ACETYLTRANSFERASE 40"/>
    <property type="match status" value="1"/>
</dbReference>
<dbReference type="InterPro" id="IPR000182">
    <property type="entry name" value="GNAT_dom"/>
</dbReference>
<comment type="catalytic activity">
    <reaction evidence="10">
        <text>N-terminal L-seryl-[histone H2A] + acetyl-CoA = N-terminal N(alpha)-acetyl-L-seryl-[histone H2A] + CoA + H(+)</text>
        <dbReference type="Rhea" id="RHEA:50600"/>
        <dbReference type="Rhea" id="RHEA-COMP:12742"/>
        <dbReference type="Rhea" id="RHEA-COMP:12744"/>
        <dbReference type="ChEBI" id="CHEBI:15378"/>
        <dbReference type="ChEBI" id="CHEBI:57287"/>
        <dbReference type="ChEBI" id="CHEBI:57288"/>
        <dbReference type="ChEBI" id="CHEBI:64738"/>
        <dbReference type="ChEBI" id="CHEBI:83690"/>
        <dbReference type="EC" id="2.3.1.257"/>
    </reaction>
</comment>
<evidence type="ECO:0000259" key="12">
    <source>
        <dbReference type="PROSITE" id="PS51186"/>
    </source>
</evidence>